<evidence type="ECO:0000256" key="4">
    <source>
        <dbReference type="ARBA" id="ARBA00022840"/>
    </source>
</evidence>
<dbReference type="InterPro" id="IPR003593">
    <property type="entry name" value="AAA+_ATPase"/>
</dbReference>
<dbReference type="Pfam" id="PF00005">
    <property type="entry name" value="ABC_tran"/>
    <property type="match status" value="1"/>
</dbReference>
<comment type="similarity">
    <text evidence="1">Belongs to the ABC transporter superfamily.</text>
</comment>
<evidence type="ECO:0000256" key="3">
    <source>
        <dbReference type="ARBA" id="ARBA00022741"/>
    </source>
</evidence>
<accession>A0A0N8GSY5</accession>
<dbReference type="Gene3D" id="2.70.50.60">
    <property type="entry name" value="abc- transporter (atp binding component) like domain"/>
    <property type="match status" value="1"/>
</dbReference>
<dbReference type="PATRIC" id="fig|70996.4.peg.5564"/>
<dbReference type="CDD" id="cd03220">
    <property type="entry name" value="ABC_KpsT_Wzt"/>
    <property type="match status" value="1"/>
</dbReference>
<dbReference type="InterPro" id="IPR029439">
    <property type="entry name" value="Wzt_C"/>
</dbReference>
<keyword evidence="4" id="KW-0067">ATP-binding</keyword>
<name>A0A0N8GSY5_9CHLR</name>
<evidence type="ECO:0000313" key="8">
    <source>
        <dbReference type="Proteomes" id="UP000050277"/>
    </source>
</evidence>
<dbReference type="GO" id="GO:0140359">
    <property type="term" value="F:ABC-type transporter activity"/>
    <property type="evidence" value="ECO:0007669"/>
    <property type="project" value="InterPro"/>
</dbReference>
<dbReference type="InterPro" id="IPR027417">
    <property type="entry name" value="P-loop_NTPase"/>
</dbReference>
<dbReference type="CDD" id="cd10147">
    <property type="entry name" value="Wzt_C-like"/>
    <property type="match status" value="1"/>
</dbReference>
<dbReference type="SMART" id="SM00382">
    <property type="entry name" value="AAA"/>
    <property type="match status" value="1"/>
</dbReference>
<dbReference type="Proteomes" id="UP000050277">
    <property type="component" value="Unassembled WGS sequence"/>
</dbReference>
<dbReference type="PANTHER" id="PTHR46743">
    <property type="entry name" value="TEICHOIC ACIDS EXPORT ATP-BINDING PROTEIN TAGH"/>
    <property type="match status" value="1"/>
</dbReference>
<gene>
    <name evidence="7" type="ORF">SE18_05830</name>
</gene>
<dbReference type="Gene3D" id="3.40.50.300">
    <property type="entry name" value="P-loop containing nucleotide triphosphate hydrolases"/>
    <property type="match status" value="1"/>
</dbReference>
<dbReference type="AlphaFoldDB" id="A0A0N8GSY5"/>
<dbReference type="Pfam" id="PF14524">
    <property type="entry name" value="Wzt_C"/>
    <property type="match status" value="1"/>
</dbReference>
<evidence type="ECO:0000259" key="6">
    <source>
        <dbReference type="PROSITE" id="PS50893"/>
    </source>
</evidence>
<keyword evidence="3" id="KW-0547">Nucleotide-binding</keyword>
<dbReference type="GO" id="GO:0016887">
    <property type="term" value="F:ATP hydrolysis activity"/>
    <property type="evidence" value="ECO:0007669"/>
    <property type="project" value="InterPro"/>
</dbReference>
<protein>
    <submittedName>
        <fullName evidence="7">ABC transporter</fullName>
    </submittedName>
</protein>
<evidence type="ECO:0000256" key="5">
    <source>
        <dbReference type="SAM" id="MobiDB-lite"/>
    </source>
</evidence>
<reference evidence="7 8" key="1">
    <citation type="submission" date="2015-07" db="EMBL/GenBank/DDBJ databases">
        <title>Whole genome sequence of Herpetosiphon geysericola DSM 7119.</title>
        <authorList>
            <person name="Hemp J."/>
            <person name="Ward L.M."/>
            <person name="Pace L.A."/>
            <person name="Fischer W.W."/>
        </authorList>
    </citation>
    <scope>NUCLEOTIDE SEQUENCE [LARGE SCALE GENOMIC DNA]</scope>
    <source>
        <strain evidence="7 8">DSM 7119</strain>
    </source>
</reference>
<evidence type="ECO:0000256" key="2">
    <source>
        <dbReference type="ARBA" id="ARBA00022448"/>
    </source>
</evidence>
<dbReference type="EMBL" id="LGKP01000011">
    <property type="protein sequence ID" value="KPL90594.1"/>
    <property type="molecule type" value="Genomic_DNA"/>
</dbReference>
<dbReference type="GO" id="GO:0005524">
    <property type="term" value="F:ATP binding"/>
    <property type="evidence" value="ECO:0007669"/>
    <property type="project" value="UniProtKB-KW"/>
</dbReference>
<evidence type="ECO:0000313" key="7">
    <source>
        <dbReference type="EMBL" id="KPL90594.1"/>
    </source>
</evidence>
<dbReference type="PROSITE" id="PS50893">
    <property type="entry name" value="ABC_TRANSPORTER_2"/>
    <property type="match status" value="1"/>
</dbReference>
<organism evidence="7 8">
    <name type="scientific">Herpetosiphon geysericola</name>
    <dbReference type="NCBI Taxonomy" id="70996"/>
    <lineage>
        <taxon>Bacteria</taxon>
        <taxon>Bacillati</taxon>
        <taxon>Chloroflexota</taxon>
        <taxon>Chloroflexia</taxon>
        <taxon>Herpetosiphonales</taxon>
        <taxon>Herpetosiphonaceae</taxon>
        <taxon>Herpetosiphon</taxon>
    </lineage>
</organism>
<sequence>MMIIFENVSKHFTIKRDRRNSIQERIAGLFKPQAVPDEDFWALRDVSFTINRGETVGLIGHNGSGKSTTLKLITRILQPNSGKVVVDGRVSALLELGSGFHPDLTGRENIFLNGSLLGFSRAEMAEKVPAIIRFSELEEFIDMPVKHYSSGMYMRLGFAVAINVDPDILITDEVLAVGDELFQRKCLDRIYQLKRRGKTILFVSHAMGQVRDLCDRALWFHHGNLMTDSTPTETIDDYLAETNQRDAERIEAEKAAEAPEPEVGSSETESEAVAPEPAVEFDPRRWGSHEAEIYKVELLNAAGEEIQTATTGQALTIRMHYQAHEPIEKPVFGVAIHHRTGFHINGPNSRFAGLEIPEIAEQGYVDYHIENLPLLEGNYELSVALYDHTLTHPYDHHDRKHDLRVYAASIGEQFGAIYIPSQWHWHK</sequence>
<feature type="compositionally biased region" description="Low complexity" evidence="5">
    <location>
        <begin position="261"/>
        <end position="280"/>
    </location>
</feature>
<dbReference type="GO" id="GO:0016020">
    <property type="term" value="C:membrane"/>
    <property type="evidence" value="ECO:0007669"/>
    <property type="project" value="InterPro"/>
</dbReference>
<feature type="region of interest" description="Disordered" evidence="5">
    <location>
        <begin position="251"/>
        <end position="281"/>
    </location>
</feature>
<dbReference type="STRING" id="70996.SE18_05830"/>
<keyword evidence="8" id="KW-1185">Reference proteome</keyword>
<comment type="caution">
    <text evidence="7">The sequence shown here is derived from an EMBL/GenBank/DDBJ whole genome shotgun (WGS) entry which is preliminary data.</text>
</comment>
<dbReference type="PANTHER" id="PTHR46743:SF2">
    <property type="entry name" value="TEICHOIC ACIDS EXPORT ATP-BINDING PROTEIN TAGH"/>
    <property type="match status" value="1"/>
</dbReference>
<proteinExistence type="inferred from homology"/>
<dbReference type="InterPro" id="IPR003439">
    <property type="entry name" value="ABC_transporter-like_ATP-bd"/>
</dbReference>
<dbReference type="InterPro" id="IPR050683">
    <property type="entry name" value="Bact_Polysacc_Export_ATP-bd"/>
</dbReference>
<keyword evidence="2" id="KW-0813">Transport</keyword>
<evidence type="ECO:0000256" key="1">
    <source>
        <dbReference type="ARBA" id="ARBA00005417"/>
    </source>
</evidence>
<feature type="domain" description="ABC transporter" evidence="6">
    <location>
        <begin position="24"/>
        <end position="247"/>
    </location>
</feature>
<dbReference type="InterPro" id="IPR015860">
    <property type="entry name" value="ABC_transpr_TagH-like"/>
</dbReference>
<dbReference type="SUPFAM" id="SSF52540">
    <property type="entry name" value="P-loop containing nucleoside triphosphate hydrolases"/>
    <property type="match status" value="1"/>
</dbReference>